<dbReference type="EMBL" id="FNTV01000001">
    <property type="protein sequence ID" value="SEE21160.1"/>
    <property type="molecule type" value="Genomic_DNA"/>
</dbReference>
<accession>A0A1H5GZU0</accession>
<evidence type="ECO:0000313" key="1">
    <source>
        <dbReference type="EMBL" id="SEE21160.1"/>
    </source>
</evidence>
<evidence type="ECO:0000313" key="2">
    <source>
        <dbReference type="Proteomes" id="UP000182725"/>
    </source>
</evidence>
<gene>
    <name evidence="1" type="ORF">SAMN04489740_0891</name>
</gene>
<dbReference type="AlphaFoldDB" id="A0A1H5GZU0"/>
<sequence length="137" mass="14690">MNTTVLSLSPIHEHLAELSATPVGAIATALEARLRARYGAPADFHLNLTAGDIQDMLADRDWSGEWDGPTIQLGDSKITTGWNPDTGIYFFIDHEGDGPWSISQASALGSAIQSLATQFATEPSINHSGNEQLEVTQ</sequence>
<protein>
    <submittedName>
        <fullName evidence="1">Uncharacterized protein</fullName>
    </submittedName>
</protein>
<name>A0A1H5GZU0_9MICC</name>
<reference evidence="1 2" key="1">
    <citation type="submission" date="2016-10" db="EMBL/GenBank/DDBJ databases">
        <authorList>
            <person name="de Groot N.N."/>
        </authorList>
    </citation>
    <scope>NUCLEOTIDE SEQUENCE [LARGE SCALE GENOMIC DNA]</scope>
    <source>
        <strain evidence="1 2">DSM 22274</strain>
    </source>
</reference>
<dbReference type="Proteomes" id="UP000182725">
    <property type="component" value="Unassembled WGS sequence"/>
</dbReference>
<proteinExistence type="predicted"/>
<dbReference type="RefSeq" id="WP_074710752.1">
    <property type="nucleotide sequence ID" value="NZ_FNTV01000001.1"/>
</dbReference>
<organism evidence="1 2">
    <name type="scientific">Arthrobacter alpinus</name>
    <dbReference type="NCBI Taxonomy" id="656366"/>
    <lineage>
        <taxon>Bacteria</taxon>
        <taxon>Bacillati</taxon>
        <taxon>Actinomycetota</taxon>
        <taxon>Actinomycetes</taxon>
        <taxon>Micrococcales</taxon>
        <taxon>Micrococcaceae</taxon>
        <taxon>Arthrobacter</taxon>
    </lineage>
</organism>